<evidence type="ECO:0000313" key="2">
    <source>
        <dbReference type="EMBL" id="WNZ21509.1"/>
    </source>
</evidence>
<accession>A0AA97AET2</accession>
<dbReference type="InterPro" id="IPR038732">
    <property type="entry name" value="HpyO/CreE_NAD-binding"/>
</dbReference>
<dbReference type="PANTHER" id="PTHR40254">
    <property type="entry name" value="BLR0577 PROTEIN"/>
    <property type="match status" value="1"/>
</dbReference>
<evidence type="ECO:0000259" key="1">
    <source>
        <dbReference type="Pfam" id="PF13454"/>
    </source>
</evidence>
<dbReference type="RefSeq" id="WP_316432756.1">
    <property type="nucleotide sequence ID" value="NZ_CP053586.1"/>
</dbReference>
<proteinExistence type="predicted"/>
<dbReference type="SUPFAM" id="SSF51905">
    <property type="entry name" value="FAD/NAD(P)-binding domain"/>
    <property type="match status" value="1"/>
</dbReference>
<protein>
    <submittedName>
        <fullName evidence="2">FAD-dependent oxidoreductase</fullName>
    </submittedName>
</protein>
<dbReference type="AlphaFoldDB" id="A0AA97AET2"/>
<dbReference type="Pfam" id="PF13454">
    <property type="entry name" value="NAD_binding_9"/>
    <property type="match status" value="1"/>
</dbReference>
<organism evidence="2">
    <name type="scientific">Leptolyngbya sp. NK1-12</name>
    <dbReference type="NCBI Taxonomy" id="2547451"/>
    <lineage>
        <taxon>Bacteria</taxon>
        <taxon>Bacillati</taxon>
        <taxon>Cyanobacteriota</taxon>
        <taxon>Cyanophyceae</taxon>
        <taxon>Leptolyngbyales</taxon>
        <taxon>Leptolyngbyaceae</taxon>
        <taxon>Leptolyngbya group</taxon>
        <taxon>Leptolyngbya</taxon>
    </lineage>
</organism>
<name>A0AA97AET2_9CYAN</name>
<reference evidence="2" key="1">
    <citation type="submission" date="2020-05" db="EMBL/GenBank/DDBJ databases">
        <authorList>
            <person name="Zhu T."/>
            <person name="Keshari N."/>
            <person name="Lu X."/>
        </authorList>
    </citation>
    <scope>NUCLEOTIDE SEQUENCE</scope>
    <source>
        <strain evidence="2">NK1-12</strain>
    </source>
</reference>
<dbReference type="InterPro" id="IPR052189">
    <property type="entry name" value="L-asp_N-monooxygenase_NS-form"/>
</dbReference>
<sequence length="490" mass="55186">MLPTSSPQTIAIIGGGFSGAMVATQLLRHTTQPLQIKLIEPRATLGQGTAYSTGFDCHLLNVPAGKISAFPDQPDHFLEWLRCRQVPSPWAAAETVHAGMFVSRRLYGDYIQSLLPSVLAEAQQRVRGVQLDWLQDEATAVQSHSQGPTVYLKSGRMLSVHQVVLALGNLPPADPAVANRDFYQSQRYIRNPWSNQALQQIDLDQPLLLIGSGLTMLDWAIALHQRGFRSTMHVISRRGLLPQTHQPTLPYCITPPNRPHTTRSLLRWLRQEIKLAQQQGSDWRAVIDGLRPYTQTIWQSLSLIERRRFLRHVRPYWEVHRHRVAPEVAKTIHHLIQIGQLQLWTGRIQDYREQTEAVEVYFRARPTNQLHCLTVSTVVNCTGATCNYNRFHHPLIADLLQTGLVLSDPLGLGLEVAANGALIEASGCMSNWLFTLGPTQKGRLWETTAVPELRQQAATLAQQLLQSYQSSCSESYQISKSRSFRYSNAL</sequence>
<feature type="domain" description="FAD-dependent urate hydroxylase HpyO/Asp monooxygenase CreE-like FAD/NAD(P)-binding" evidence="1">
    <location>
        <begin position="11"/>
        <end position="169"/>
    </location>
</feature>
<dbReference type="Gene3D" id="3.50.50.60">
    <property type="entry name" value="FAD/NAD(P)-binding domain"/>
    <property type="match status" value="1"/>
</dbReference>
<dbReference type="InterPro" id="IPR036188">
    <property type="entry name" value="FAD/NAD-bd_sf"/>
</dbReference>
<dbReference type="PANTHER" id="PTHR40254:SF1">
    <property type="entry name" value="BLR0577 PROTEIN"/>
    <property type="match status" value="1"/>
</dbReference>
<dbReference type="EMBL" id="CP053586">
    <property type="protein sequence ID" value="WNZ21509.1"/>
    <property type="molecule type" value="Genomic_DNA"/>
</dbReference>
<gene>
    <name evidence="2" type="ORF">HJG54_00605</name>
</gene>